<comment type="caution">
    <text evidence="1">The sequence shown here is derived from an EMBL/GenBank/DDBJ whole genome shotgun (WGS) entry which is preliminary data.</text>
</comment>
<name>A0ABW6EQT1_9ACTN</name>
<organism evidence="1 2">
    <name type="scientific">Streptomyces sindenensis</name>
    <dbReference type="NCBI Taxonomy" id="67363"/>
    <lineage>
        <taxon>Bacteria</taxon>
        <taxon>Bacillati</taxon>
        <taxon>Actinomycetota</taxon>
        <taxon>Actinomycetes</taxon>
        <taxon>Kitasatosporales</taxon>
        <taxon>Streptomycetaceae</taxon>
        <taxon>Streptomyces</taxon>
    </lineage>
</organism>
<protein>
    <submittedName>
        <fullName evidence="1">Uncharacterized protein</fullName>
    </submittedName>
</protein>
<evidence type="ECO:0000313" key="2">
    <source>
        <dbReference type="Proteomes" id="UP001598251"/>
    </source>
</evidence>
<reference evidence="1 2" key="1">
    <citation type="submission" date="2024-09" db="EMBL/GenBank/DDBJ databases">
        <title>The Natural Products Discovery Center: Release of the First 8490 Sequenced Strains for Exploring Actinobacteria Biosynthetic Diversity.</title>
        <authorList>
            <person name="Kalkreuter E."/>
            <person name="Kautsar S.A."/>
            <person name="Yang D."/>
            <person name="Bader C.D."/>
            <person name="Teijaro C.N."/>
            <person name="Fluegel L."/>
            <person name="Davis C.M."/>
            <person name="Simpson J.R."/>
            <person name="Lauterbach L."/>
            <person name="Steele A.D."/>
            <person name="Gui C."/>
            <person name="Meng S."/>
            <person name="Li G."/>
            <person name="Viehrig K."/>
            <person name="Ye F."/>
            <person name="Su P."/>
            <person name="Kiefer A.F."/>
            <person name="Nichols A."/>
            <person name="Cepeda A.J."/>
            <person name="Yan W."/>
            <person name="Fan B."/>
            <person name="Jiang Y."/>
            <person name="Adhikari A."/>
            <person name="Zheng C.-J."/>
            <person name="Schuster L."/>
            <person name="Cowan T.M."/>
            <person name="Smanski M.J."/>
            <person name="Chevrette M.G."/>
            <person name="De Carvalho L.P.S."/>
            <person name="Shen B."/>
        </authorList>
    </citation>
    <scope>NUCLEOTIDE SEQUENCE [LARGE SCALE GENOMIC DNA]</scope>
    <source>
        <strain evidence="1 2">NPDC058546</strain>
    </source>
</reference>
<evidence type="ECO:0000313" key="1">
    <source>
        <dbReference type="EMBL" id="MFD4217634.1"/>
    </source>
</evidence>
<proteinExistence type="predicted"/>
<accession>A0ABW6EQT1</accession>
<keyword evidence="2" id="KW-1185">Reference proteome</keyword>
<sequence>MSALPHETPPKAYADPYRVEEWEGPQTLAELRAELALLGPAEVVAFNAKLDAARFGAAQAAVISDARRLLALRTRPEVRAAIAASLAGETPTAPVADLYAYLESQDADR</sequence>
<dbReference type="RefSeq" id="WP_351460936.1">
    <property type="nucleotide sequence ID" value="NZ_JBHXOF010000035.1"/>
</dbReference>
<gene>
    <name evidence="1" type="ORF">ACFWSS_32690</name>
</gene>
<dbReference type="EMBL" id="JBHXOF010000035">
    <property type="protein sequence ID" value="MFD4217634.1"/>
    <property type="molecule type" value="Genomic_DNA"/>
</dbReference>
<dbReference type="Proteomes" id="UP001598251">
    <property type="component" value="Unassembled WGS sequence"/>
</dbReference>